<evidence type="ECO:0000313" key="1">
    <source>
        <dbReference type="EMBL" id="TFK60787.1"/>
    </source>
</evidence>
<dbReference type="Proteomes" id="UP000308600">
    <property type="component" value="Unassembled WGS sequence"/>
</dbReference>
<name>A0ACD3A7H3_9AGAR</name>
<organism evidence="1 2">
    <name type="scientific">Pluteus cervinus</name>
    <dbReference type="NCBI Taxonomy" id="181527"/>
    <lineage>
        <taxon>Eukaryota</taxon>
        <taxon>Fungi</taxon>
        <taxon>Dikarya</taxon>
        <taxon>Basidiomycota</taxon>
        <taxon>Agaricomycotina</taxon>
        <taxon>Agaricomycetes</taxon>
        <taxon>Agaricomycetidae</taxon>
        <taxon>Agaricales</taxon>
        <taxon>Pluteineae</taxon>
        <taxon>Pluteaceae</taxon>
        <taxon>Pluteus</taxon>
    </lineage>
</organism>
<evidence type="ECO:0000313" key="2">
    <source>
        <dbReference type="Proteomes" id="UP000308600"/>
    </source>
</evidence>
<keyword evidence="2" id="KW-1185">Reference proteome</keyword>
<protein>
    <submittedName>
        <fullName evidence="1">Uncharacterized protein</fullName>
    </submittedName>
</protein>
<accession>A0ACD3A7H3</accession>
<gene>
    <name evidence="1" type="ORF">BDN72DRAFT_965520</name>
</gene>
<dbReference type="EMBL" id="ML208732">
    <property type="protein sequence ID" value="TFK60787.1"/>
    <property type="molecule type" value="Genomic_DNA"/>
</dbReference>
<reference evidence="1 2" key="1">
    <citation type="journal article" date="2019" name="Nat. Ecol. Evol.">
        <title>Megaphylogeny resolves global patterns of mushroom evolution.</title>
        <authorList>
            <person name="Varga T."/>
            <person name="Krizsan K."/>
            <person name="Foldi C."/>
            <person name="Dima B."/>
            <person name="Sanchez-Garcia M."/>
            <person name="Sanchez-Ramirez S."/>
            <person name="Szollosi G.J."/>
            <person name="Szarkandi J.G."/>
            <person name="Papp V."/>
            <person name="Albert L."/>
            <person name="Andreopoulos W."/>
            <person name="Angelini C."/>
            <person name="Antonin V."/>
            <person name="Barry K.W."/>
            <person name="Bougher N.L."/>
            <person name="Buchanan P."/>
            <person name="Buyck B."/>
            <person name="Bense V."/>
            <person name="Catcheside P."/>
            <person name="Chovatia M."/>
            <person name="Cooper J."/>
            <person name="Damon W."/>
            <person name="Desjardin D."/>
            <person name="Finy P."/>
            <person name="Geml J."/>
            <person name="Haridas S."/>
            <person name="Hughes K."/>
            <person name="Justo A."/>
            <person name="Karasinski D."/>
            <person name="Kautmanova I."/>
            <person name="Kiss B."/>
            <person name="Kocsube S."/>
            <person name="Kotiranta H."/>
            <person name="LaButti K.M."/>
            <person name="Lechner B.E."/>
            <person name="Liimatainen K."/>
            <person name="Lipzen A."/>
            <person name="Lukacs Z."/>
            <person name="Mihaltcheva S."/>
            <person name="Morgado L.N."/>
            <person name="Niskanen T."/>
            <person name="Noordeloos M.E."/>
            <person name="Ohm R.A."/>
            <person name="Ortiz-Santana B."/>
            <person name="Ovrebo C."/>
            <person name="Racz N."/>
            <person name="Riley R."/>
            <person name="Savchenko A."/>
            <person name="Shiryaev A."/>
            <person name="Soop K."/>
            <person name="Spirin V."/>
            <person name="Szebenyi C."/>
            <person name="Tomsovsky M."/>
            <person name="Tulloss R.E."/>
            <person name="Uehling J."/>
            <person name="Grigoriev I.V."/>
            <person name="Vagvolgyi C."/>
            <person name="Papp T."/>
            <person name="Martin F.M."/>
            <person name="Miettinen O."/>
            <person name="Hibbett D.S."/>
            <person name="Nagy L.G."/>
        </authorList>
    </citation>
    <scope>NUCLEOTIDE SEQUENCE [LARGE SCALE GENOMIC DNA]</scope>
    <source>
        <strain evidence="1 2">NL-1719</strain>
    </source>
</reference>
<proteinExistence type="predicted"/>
<sequence>MFAAARSFCFVVWSLCSMYHHPRRLLFLPGCHPSHDYAKHEHERSHCWYRLGNNELACPSRRVRSRIIENVEGAWTTPPLLPFQKTGSSAMTPTSLDS</sequence>